<dbReference type="SUPFAM" id="SSF51735">
    <property type="entry name" value="NAD(P)-binding Rossmann-fold domains"/>
    <property type="match status" value="1"/>
</dbReference>
<dbReference type="GO" id="GO:0016616">
    <property type="term" value="F:oxidoreductase activity, acting on the CH-OH group of donors, NAD or NADP as acceptor"/>
    <property type="evidence" value="ECO:0007669"/>
    <property type="project" value="InterPro"/>
</dbReference>
<organism evidence="2 3">
    <name type="scientific">Lactobacillus helveticus</name>
    <name type="common">Lactobacillus suntoryeus</name>
    <dbReference type="NCBI Taxonomy" id="1587"/>
    <lineage>
        <taxon>Bacteria</taxon>
        <taxon>Bacillati</taxon>
        <taxon>Bacillota</taxon>
        <taxon>Bacilli</taxon>
        <taxon>Lactobacillales</taxon>
        <taxon>Lactobacillaceae</taxon>
        <taxon>Lactobacillus</taxon>
    </lineage>
</organism>
<dbReference type="Pfam" id="PF00056">
    <property type="entry name" value="Ldh_1_N"/>
    <property type="match status" value="1"/>
</dbReference>
<gene>
    <name evidence="2" type="ORF">LHEJCM1062_19080</name>
</gene>
<accession>A0AAV4E6P8</accession>
<evidence type="ECO:0000259" key="1">
    <source>
        <dbReference type="Pfam" id="PF00056"/>
    </source>
</evidence>
<dbReference type="InterPro" id="IPR036291">
    <property type="entry name" value="NAD(P)-bd_dom_sf"/>
</dbReference>
<dbReference type="AlphaFoldDB" id="A0AAV4E6P8"/>
<sequence>MSRKVFLVGDGAVGSNFANDLLQNAKVDELAIFEVAKDRPVGDAMDWKISLHSWVKPTFIQLTTAMPRMPTFV</sequence>
<proteinExistence type="predicted"/>
<dbReference type="EMBL" id="BLYV01000422">
    <property type="protein sequence ID" value="GFP14036.1"/>
    <property type="molecule type" value="Genomic_DNA"/>
</dbReference>
<dbReference type="Gene3D" id="3.40.50.720">
    <property type="entry name" value="NAD(P)-binding Rossmann-like Domain"/>
    <property type="match status" value="1"/>
</dbReference>
<dbReference type="GO" id="GO:0019752">
    <property type="term" value="P:carboxylic acid metabolic process"/>
    <property type="evidence" value="ECO:0007669"/>
    <property type="project" value="InterPro"/>
</dbReference>
<evidence type="ECO:0000313" key="3">
    <source>
        <dbReference type="Proteomes" id="UP000630086"/>
    </source>
</evidence>
<reference evidence="2" key="1">
    <citation type="submission" date="2020-07" db="EMBL/GenBank/DDBJ databases">
        <title>Draft genome sequence of Lactobacillus helveticus strain JCM 1062.</title>
        <authorList>
            <person name="Endo A."/>
            <person name="Maeno S."/>
            <person name="Kido Y."/>
        </authorList>
    </citation>
    <scope>NUCLEOTIDE SEQUENCE</scope>
    <source>
        <strain evidence="2">JCM 1062</strain>
    </source>
</reference>
<feature type="domain" description="Lactate/malate dehydrogenase N-terminal" evidence="1">
    <location>
        <begin position="4"/>
        <end position="48"/>
    </location>
</feature>
<protein>
    <recommendedName>
        <fullName evidence="1">Lactate/malate dehydrogenase N-terminal domain-containing protein</fullName>
    </recommendedName>
</protein>
<dbReference type="InterPro" id="IPR001236">
    <property type="entry name" value="Lactate/malate_DH_N"/>
</dbReference>
<comment type="caution">
    <text evidence="2">The sequence shown here is derived from an EMBL/GenBank/DDBJ whole genome shotgun (WGS) entry which is preliminary data.</text>
</comment>
<dbReference type="Proteomes" id="UP000630086">
    <property type="component" value="Unassembled WGS sequence"/>
</dbReference>
<name>A0AAV4E6P8_LACHE</name>
<dbReference type="PRINTS" id="PR00086">
    <property type="entry name" value="LLDHDRGNASE"/>
</dbReference>
<dbReference type="InterPro" id="IPR001557">
    <property type="entry name" value="L-lactate/malate_DH"/>
</dbReference>
<evidence type="ECO:0000313" key="2">
    <source>
        <dbReference type="EMBL" id="GFP14036.1"/>
    </source>
</evidence>